<dbReference type="InParanoid" id="Q5B7K8"/>
<dbReference type="GO" id="GO:0012505">
    <property type="term" value="C:endomembrane system"/>
    <property type="evidence" value="ECO:0007669"/>
    <property type="project" value="UniProtKB-SubCell"/>
</dbReference>
<dbReference type="GO" id="GO:0140359">
    <property type="term" value="F:ABC-type transporter activity"/>
    <property type="evidence" value="ECO:0000318"/>
    <property type="project" value="GO_Central"/>
</dbReference>
<keyword evidence="4" id="KW-0547">Nucleotide-binding</keyword>
<gene>
    <name evidence="10" type="ORF">ANIA_03472</name>
</gene>
<accession>Q5B7K8</accession>
<keyword evidence="11" id="KW-1185">Reference proteome</keyword>
<proteinExistence type="predicted"/>
<dbReference type="GO" id="GO:0055085">
    <property type="term" value="P:transmembrane transport"/>
    <property type="evidence" value="ECO:0000318"/>
    <property type="project" value="GO_Central"/>
</dbReference>
<protein>
    <submittedName>
        <fullName evidence="10">ABC transporter, putative (Eurofung)</fullName>
    </submittedName>
</protein>
<accession>C8V5D4</accession>
<dbReference type="OrthoDB" id="6500128at2759"/>
<evidence type="ECO:0000256" key="4">
    <source>
        <dbReference type="ARBA" id="ARBA00022741"/>
    </source>
</evidence>
<feature type="chain" id="PRO_5010277649" evidence="9">
    <location>
        <begin position="22"/>
        <end position="740"/>
    </location>
</feature>
<dbReference type="PANTHER" id="PTHR24223">
    <property type="entry name" value="ATP-BINDING CASSETTE SUB-FAMILY C"/>
    <property type="match status" value="1"/>
</dbReference>
<feature type="transmembrane region" description="Helical" evidence="8">
    <location>
        <begin position="231"/>
        <end position="248"/>
    </location>
</feature>
<dbReference type="RefSeq" id="XP_661076.1">
    <property type="nucleotide sequence ID" value="XM_655984.1"/>
</dbReference>
<dbReference type="PANTHER" id="PTHR24223:SF443">
    <property type="entry name" value="MULTIDRUG-RESISTANCE LIKE PROTEIN 1, ISOFORM I"/>
    <property type="match status" value="1"/>
</dbReference>
<evidence type="ECO:0000313" key="10">
    <source>
        <dbReference type="EMBL" id="CBF76083.1"/>
    </source>
</evidence>
<dbReference type="EMBL" id="BN001302">
    <property type="protein sequence ID" value="CBF76083.1"/>
    <property type="molecule type" value="Genomic_DNA"/>
</dbReference>
<name>Q5B7K8_EMENI</name>
<feature type="signal peptide" evidence="9">
    <location>
        <begin position="1"/>
        <end position="21"/>
    </location>
</feature>
<keyword evidence="9" id="KW-0732">Signal</keyword>
<keyword evidence="7 8" id="KW-0472">Membrane</keyword>
<dbReference type="SUPFAM" id="SSF90123">
    <property type="entry name" value="ABC transporter transmembrane region"/>
    <property type="match status" value="1"/>
</dbReference>
<dbReference type="InterPro" id="IPR036640">
    <property type="entry name" value="ABC1_TM_sf"/>
</dbReference>
<sequence length="740" mass="82539">MVPRILLAGFTFCQLFLIAATIKYDKEPLAPENKRYGQAVVDAHAIFYLGLASSGDLYYRYQASRLATVTRSGLITMILEQTLALRRSQLQAGDAIILMGTDTEQIMVSMHTVHELWASLASVGLAVWLLEIQVYIACVVPAVMALGCILATTPLSSRCAAAQREWVGHVQERLTVTAAMLGDVKAVKMLRLERVLFRIVSDYRQSEFSISREFCMMMTGVVMLSAIPQDLTPYMVFLIYMTIALTKGNMKLLTMKALVPWISQLIGCFDRIQEYCSYKRTSQAYSLHPSDHIEPTKLSLTAKSSADHDALVTFHNASISWQAAGDPVLDNLTLYVFIGKITMVIGPIGSGKSTLLKYGPDSYQGWLKPLPSRQSSLLPADTVDNECIHLGQHHRRDYMAESDGLLLAEVKISECIRVISERLLGANGQFRRTNAIVILSTYNCHLHPFADKTILLENGRKVICLQWWADANKHVANPHLGKYLDIYTLVFIVPVLFMAARICAKNAGYFLSTSWATALFVSIQTCWNCSKEAAYRLTVLQILQGSLLSIGNALLDLTPLLACSMLFCIQQALRFALDLVVTLFMVAAHRRHHFLEGPRGCCGINLALNLAITFDSILNTAIKGERRRRSHSGLSRASSGQKLTICGAFGSGKSSSVLTLLRMIDVHVDWETEVRVLEIIKHQCAAETVLTVMHWPRHVEWLDRIAVTQNGRLVEFDSPERLLARASRFRELYTMSVRAA</sequence>
<keyword evidence="5" id="KW-0067">ATP-binding</keyword>
<dbReference type="Gene3D" id="1.20.1560.10">
    <property type="entry name" value="ABC transporter type 1, transmembrane domain"/>
    <property type="match status" value="1"/>
</dbReference>
<comment type="subcellular location">
    <subcellularLocation>
        <location evidence="1">Endomembrane system</location>
        <topology evidence="1">Multi-pass membrane protein</topology>
    </subcellularLocation>
</comment>
<dbReference type="SUPFAM" id="SSF52540">
    <property type="entry name" value="P-loop containing nucleoside triphosphate hydrolases"/>
    <property type="match status" value="3"/>
</dbReference>
<dbReference type="AlphaFoldDB" id="Q5B7K8"/>
<dbReference type="GO" id="GO:0000329">
    <property type="term" value="C:fungal-type vacuole membrane"/>
    <property type="evidence" value="ECO:0000318"/>
    <property type="project" value="GO_Central"/>
</dbReference>
<keyword evidence="6 8" id="KW-1133">Transmembrane helix</keyword>
<reference evidence="11" key="2">
    <citation type="journal article" date="2009" name="Fungal Genet. Biol.">
        <title>The 2008 update of the Aspergillus nidulans genome annotation: a community effort.</title>
        <authorList>
            <person name="Wortman J.R."/>
            <person name="Gilsenan J.M."/>
            <person name="Joardar V."/>
            <person name="Deegan J."/>
            <person name="Clutterbuck J."/>
            <person name="Andersen M.R."/>
            <person name="Archer D."/>
            <person name="Bencina M."/>
            <person name="Braus G."/>
            <person name="Coutinho P."/>
            <person name="von Dohren H."/>
            <person name="Doonan J."/>
            <person name="Driessen A.J."/>
            <person name="Durek P."/>
            <person name="Espeso E."/>
            <person name="Fekete E."/>
            <person name="Flipphi M."/>
            <person name="Estrada C.G."/>
            <person name="Geysens S."/>
            <person name="Goldman G."/>
            <person name="de Groot P.W."/>
            <person name="Hansen K."/>
            <person name="Harris S.D."/>
            <person name="Heinekamp T."/>
            <person name="Helmstaedt K."/>
            <person name="Henrissat B."/>
            <person name="Hofmann G."/>
            <person name="Homan T."/>
            <person name="Horio T."/>
            <person name="Horiuchi H."/>
            <person name="James S."/>
            <person name="Jones M."/>
            <person name="Karaffa L."/>
            <person name="Karanyi Z."/>
            <person name="Kato M."/>
            <person name="Keller N."/>
            <person name="Kelly D.E."/>
            <person name="Kiel J.A."/>
            <person name="Kim J.M."/>
            <person name="van der Klei I.J."/>
            <person name="Klis F.M."/>
            <person name="Kovalchuk A."/>
            <person name="Krasevec N."/>
            <person name="Kubicek C.P."/>
            <person name="Liu B."/>
            <person name="Maccabe A."/>
            <person name="Meyer V."/>
            <person name="Mirabito P."/>
            <person name="Miskei M."/>
            <person name="Mos M."/>
            <person name="Mullins J."/>
            <person name="Nelson D.R."/>
            <person name="Nielsen J."/>
            <person name="Oakley B.R."/>
            <person name="Osmani S.A."/>
            <person name="Pakula T."/>
            <person name="Paszewski A."/>
            <person name="Paulsen I."/>
            <person name="Pilsyk S."/>
            <person name="Pocsi I."/>
            <person name="Punt P.J."/>
            <person name="Ram A.F."/>
            <person name="Ren Q."/>
            <person name="Robellet X."/>
            <person name="Robson G."/>
            <person name="Seiboth B."/>
            <person name="van Solingen P."/>
            <person name="Specht T."/>
            <person name="Sun J."/>
            <person name="Taheri-Talesh N."/>
            <person name="Takeshita N."/>
            <person name="Ussery D."/>
            <person name="vanKuyk P.A."/>
            <person name="Visser H."/>
            <person name="van de Vondervoort P.J."/>
            <person name="de Vries R.P."/>
            <person name="Walton J."/>
            <person name="Xiang X."/>
            <person name="Xiong Y."/>
            <person name="Zeng A.P."/>
            <person name="Brandt B.W."/>
            <person name="Cornell M.J."/>
            <person name="van den Hondel C.A."/>
            <person name="Visser J."/>
            <person name="Oliver S.G."/>
            <person name="Turner G."/>
        </authorList>
    </citation>
    <scope>GENOME REANNOTATION</scope>
    <source>
        <strain evidence="11">FGSC A4 / ATCC 38163 / CBS 112.46 / NRRL 194 / M139</strain>
    </source>
</reference>
<reference evidence="11" key="1">
    <citation type="journal article" date="2005" name="Nature">
        <title>Sequencing of Aspergillus nidulans and comparative analysis with A. fumigatus and A. oryzae.</title>
        <authorList>
            <person name="Galagan J.E."/>
            <person name="Calvo S.E."/>
            <person name="Cuomo C."/>
            <person name="Ma L.J."/>
            <person name="Wortman J.R."/>
            <person name="Batzoglou S."/>
            <person name="Lee S.I."/>
            <person name="Basturkmen M."/>
            <person name="Spevak C.C."/>
            <person name="Clutterbuck J."/>
            <person name="Kapitonov V."/>
            <person name="Jurka J."/>
            <person name="Scazzocchio C."/>
            <person name="Farman M."/>
            <person name="Butler J."/>
            <person name="Purcell S."/>
            <person name="Harris S."/>
            <person name="Braus G.H."/>
            <person name="Draht O."/>
            <person name="Busch S."/>
            <person name="D'Enfert C."/>
            <person name="Bouchier C."/>
            <person name="Goldman G.H."/>
            <person name="Bell-Pedersen D."/>
            <person name="Griffiths-Jones S."/>
            <person name="Doonan J.H."/>
            <person name="Yu J."/>
            <person name="Vienken K."/>
            <person name="Pain A."/>
            <person name="Freitag M."/>
            <person name="Selker E.U."/>
            <person name="Archer D.B."/>
            <person name="Penalva M.A."/>
            <person name="Oakley B.R."/>
            <person name="Momany M."/>
            <person name="Tanaka T."/>
            <person name="Kumagai T."/>
            <person name="Asai K."/>
            <person name="Machida M."/>
            <person name="Nierman W.C."/>
            <person name="Denning D.W."/>
            <person name="Caddick M."/>
            <person name="Hynes M."/>
            <person name="Paoletti M."/>
            <person name="Fischer R."/>
            <person name="Miller B."/>
            <person name="Dyer P."/>
            <person name="Sachs M.S."/>
            <person name="Osmani S.A."/>
            <person name="Birren B.W."/>
        </authorList>
    </citation>
    <scope>NUCLEOTIDE SEQUENCE [LARGE SCALE GENOMIC DNA]</scope>
    <source>
        <strain evidence="11">FGSC A4 / ATCC 38163 / CBS 112.46 / NRRL 194 / M139</strain>
    </source>
</reference>
<evidence type="ECO:0000256" key="9">
    <source>
        <dbReference type="SAM" id="SignalP"/>
    </source>
</evidence>
<dbReference type="HOGENOM" id="CLU_375060_0_0_1"/>
<evidence type="ECO:0000313" key="11">
    <source>
        <dbReference type="Proteomes" id="UP000000560"/>
    </source>
</evidence>
<dbReference type="OMA" id="FMAARIC"/>
<dbReference type="Gene3D" id="3.40.50.300">
    <property type="entry name" value="P-loop containing nucleotide triphosphate hydrolases"/>
    <property type="match status" value="2"/>
</dbReference>
<evidence type="ECO:0000256" key="6">
    <source>
        <dbReference type="ARBA" id="ARBA00022989"/>
    </source>
</evidence>
<keyword evidence="2 8" id="KW-0812">Transmembrane</keyword>
<evidence type="ECO:0000256" key="3">
    <source>
        <dbReference type="ARBA" id="ARBA00022737"/>
    </source>
</evidence>
<dbReference type="GO" id="GO:0005524">
    <property type="term" value="F:ATP binding"/>
    <property type="evidence" value="ECO:0007669"/>
    <property type="project" value="UniProtKB-KW"/>
</dbReference>
<evidence type="ECO:0000256" key="2">
    <source>
        <dbReference type="ARBA" id="ARBA00022692"/>
    </source>
</evidence>
<dbReference type="GeneID" id="2872896"/>
<evidence type="ECO:0000256" key="8">
    <source>
        <dbReference type="SAM" id="Phobius"/>
    </source>
</evidence>
<dbReference type="InterPro" id="IPR027417">
    <property type="entry name" value="P-loop_NTPase"/>
</dbReference>
<evidence type="ECO:0000256" key="1">
    <source>
        <dbReference type="ARBA" id="ARBA00004127"/>
    </source>
</evidence>
<dbReference type="Proteomes" id="UP000000560">
    <property type="component" value="Chromosome II"/>
</dbReference>
<dbReference type="eggNOG" id="KOG0054">
    <property type="taxonomic scope" value="Eukaryota"/>
</dbReference>
<evidence type="ECO:0000256" key="7">
    <source>
        <dbReference type="ARBA" id="ARBA00023136"/>
    </source>
</evidence>
<dbReference type="KEGG" id="ani:ANIA_03472"/>
<dbReference type="InterPro" id="IPR050173">
    <property type="entry name" value="ABC_transporter_C-like"/>
</dbReference>
<keyword evidence="3" id="KW-0677">Repeat</keyword>
<organism evidence="10 11">
    <name type="scientific">Emericella nidulans (strain FGSC A4 / ATCC 38163 / CBS 112.46 / NRRL 194 / M139)</name>
    <name type="common">Aspergillus nidulans</name>
    <dbReference type="NCBI Taxonomy" id="227321"/>
    <lineage>
        <taxon>Eukaryota</taxon>
        <taxon>Fungi</taxon>
        <taxon>Dikarya</taxon>
        <taxon>Ascomycota</taxon>
        <taxon>Pezizomycotina</taxon>
        <taxon>Eurotiomycetes</taxon>
        <taxon>Eurotiomycetidae</taxon>
        <taxon>Eurotiales</taxon>
        <taxon>Aspergillaceae</taxon>
        <taxon>Aspergillus</taxon>
        <taxon>Aspergillus subgen. Nidulantes</taxon>
    </lineage>
</organism>
<evidence type="ECO:0000256" key="5">
    <source>
        <dbReference type="ARBA" id="ARBA00022840"/>
    </source>
</evidence>